<dbReference type="Pfam" id="PF02638">
    <property type="entry name" value="GHL10"/>
    <property type="match status" value="1"/>
</dbReference>
<dbReference type="PANTHER" id="PTHR43405:SF1">
    <property type="entry name" value="GLYCOSYL HYDROLASE DIGH"/>
    <property type="match status" value="1"/>
</dbReference>
<protein>
    <submittedName>
        <fullName evidence="3">Family 10 glycosylhydrolase</fullName>
    </submittedName>
</protein>
<accession>A0ABZ1BY05</accession>
<dbReference type="SUPFAM" id="SSF51445">
    <property type="entry name" value="(Trans)glycosidases"/>
    <property type="match status" value="1"/>
</dbReference>
<dbReference type="InterPro" id="IPR003790">
    <property type="entry name" value="GHL10"/>
</dbReference>
<dbReference type="Gene3D" id="3.20.20.80">
    <property type="entry name" value="Glycosidases"/>
    <property type="match status" value="1"/>
</dbReference>
<dbReference type="EMBL" id="CP141615">
    <property type="protein sequence ID" value="WRP17695.1"/>
    <property type="molecule type" value="Genomic_DNA"/>
</dbReference>
<evidence type="ECO:0000313" key="4">
    <source>
        <dbReference type="Proteomes" id="UP001332192"/>
    </source>
</evidence>
<dbReference type="InterPro" id="IPR017853">
    <property type="entry name" value="GH"/>
</dbReference>
<proteinExistence type="predicted"/>
<keyword evidence="4" id="KW-1185">Reference proteome</keyword>
<feature type="domain" description="Glycosyl hydrolase-like 10" evidence="2">
    <location>
        <begin position="69"/>
        <end position="364"/>
    </location>
</feature>
<evidence type="ECO:0000256" key="1">
    <source>
        <dbReference type="ARBA" id="ARBA00022729"/>
    </source>
</evidence>
<name>A0ABZ1BY05_9FIRM</name>
<gene>
    <name evidence="3" type="ORF">U7230_01365</name>
</gene>
<keyword evidence="1" id="KW-0732">Signal</keyword>
<evidence type="ECO:0000259" key="2">
    <source>
        <dbReference type="Pfam" id="PF02638"/>
    </source>
</evidence>
<dbReference type="RefSeq" id="WP_324716965.1">
    <property type="nucleotide sequence ID" value="NZ_CP141615.1"/>
</dbReference>
<dbReference type="InterPro" id="IPR052177">
    <property type="entry name" value="Divisome_Glycosyl_Hydrolase"/>
</dbReference>
<sequence length="442" mass="48326">MPRRDTRTGWGARGDSGGWRRGVLLVAALVSSMLGSAWAVRQEALTRGLEAVLASPEARGYRVGLWVKENTLLTPDGVEAAVAMARKVGADTLFVQVLARGAAAYRSDIWPRAASPSGPAFDPLAAVLQAAHRAPRLSVHAWVNVFTWGELGVTPEDGLHPLARHPDWVTLDASGRSLWTYRPREDERVNALFADPGLPGVRRTMLETVLEIVRRYEVDGIHLDYVRYPWAGAGYHPEALKAFWQWWSASAGGDGARQSPDAQGDPLAVRIPQSVGERGGRPRLPSTPEEQAGWNLFRARQVTALVEELSRSLAREAPGVELTAAVLPEPRRAYEEELQEWPEWLSQRLLSGIVLMSYTASDQTLSGWVQGARRFAPDIPVYAGIGAYLLSGKPEGLERQTRLALQAGASGVVYFSFEALESDPALVEAAARAARLPPARRR</sequence>
<dbReference type="Proteomes" id="UP001332192">
    <property type="component" value="Chromosome"/>
</dbReference>
<evidence type="ECO:0000313" key="3">
    <source>
        <dbReference type="EMBL" id="WRP17695.1"/>
    </source>
</evidence>
<dbReference type="PANTHER" id="PTHR43405">
    <property type="entry name" value="GLYCOSYL HYDROLASE DIGH"/>
    <property type="match status" value="1"/>
</dbReference>
<reference evidence="3 4" key="1">
    <citation type="journal article" date="2024" name="Front. Microbiol.">
        <title>Novel thermophilic genera Geochorda gen. nov. and Carboxydochorda gen. nov. from the deep terrestrial subsurface reveal the ecophysiological diversity in the class Limnochordia.</title>
        <authorList>
            <person name="Karnachuk O.V."/>
            <person name="Lukina A.P."/>
            <person name="Avakyan M.R."/>
            <person name="Kadnikov V.V."/>
            <person name="Begmatov S."/>
            <person name="Beletsky A.V."/>
            <person name="Vlasova K.G."/>
            <person name="Novikov A.A."/>
            <person name="Shcherbakova V.A."/>
            <person name="Mardanov A.V."/>
            <person name="Ravin N.V."/>
        </authorList>
    </citation>
    <scope>NUCLEOTIDE SEQUENCE [LARGE SCALE GENOMIC DNA]</scope>
    <source>
        <strain evidence="3 4">L945</strain>
    </source>
</reference>
<organism evidence="3 4">
    <name type="scientific">Carboxydichorda subterranea</name>
    <dbReference type="NCBI Taxonomy" id="3109565"/>
    <lineage>
        <taxon>Bacteria</taxon>
        <taxon>Bacillati</taxon>
        <taxon>Bacillota</taxon>
        <taxon>Limnochordia</taxon>
        <taxon>Limnochordales</taxon>
        <taxon>Geochordaceae</taxon>
        <taxon>Carboxydichorda</taxon>
    </lineage>
</organism>